<sequence length="238" mass="27283">MTRLVGADLAWRLEKNNSALALMDASHGVLTLCEVIPTIIGSFDVLAKIDEWQPAGLAIDAPLVVKNQTGMRKCERELNRVYRAKYAGCHPSNLNLYPRQEIGHFSYLLRQQGFEHLAEERWQIECYPHPTLIEWFQLERRLAYKRGTVDHRRAGQIALVELLNEWVSGGKFVVAKSVEYLFESKRIECLKGKSLKINEDALDAIICGLVAGCYHFRRMHYCFGNVDDGYIWVPKESL</sequence>
<evidence type="ECO:0000313" key="2">
    <source>
        <dbReference type="Proteomes" id="UP000267187"/>
    </source>
</evidence>
<evidence type="ECO:0000313" key="1">
    <source>
        <dbReference type="EMBL" id="RMA80996.1"/>
    </source>
</evidence>
<dbReference type="OrthoDB" id="9801824at2"/>
<dbReference type="PIRSF" id="PIRSF018008">
    <property type="entry name" value="UCP018008"/>
    <property type="match status" value="1"/>
</dbReference>
<name>A0A3M0A8Q6_9GAMM</name>
<organism evidence="1 2">
    <name type="scientific">Umboniibacter marinipuniceus</name>
    <dbReference type="NCBI Taxonomy" id="569599"/>
    <lineage>
        <taxon>Bacteria</taxon>
        <taxon>Pseudomonadati</taxon>
        <taxon>Pseudomonadota</taxon>
        <taxon>Gammaproteobacteria</taxon>
        <taxon>Cellvibrionales</taxon>
        <taxon>Cellvibrionaceae</taxon>
        <taxon>Umboniibacter</taxon>
    </lineage>
</organism>
<accession>A0A3M0A8Q6</accession>
<protein>
    <submittedName>
        <fullName evidence="1">Putative RNase H-like nuclease</fullName>
    </submittedName>
</protein>
<gene>
    <name evidence="1" type="ORF">DFR27_0786</name>
</gene>
<dbReference type="EMBL" id="REFJ01000002">
    <property type="protein sequence ID" value="RMA80996.1"/>
    <property type="molecule type" value="Genomic_DNA"/>
</dbReference>
<dbReference type="InterPro" id="IPR007362">
    <property type="entry name" value="DUF429"/>
</dbReference>
<dbReference type="Pfam" id="PF04250">
    <property type="entry name" value="DUF429"/>
    <property type="match status" value="1"/>
</dbReference>
<dbReference type="AlphaFoldDB" id="A0A3M0A8Q6"/>
<dbReference type="RefSeq" id="WP_121876165.1">
    <property type="nucleotide sequence ID" value="NZ_REFJ01000002.1"/>
</dbReference>
<reference evidence="1 2" key="1">
    <citation type="submission" date="2018-10" db="EMBL/GenBank/DDBJ databases">
        <title>Genomic Encyclopedia of Type Strains, Phase IV (KMG-IV): sequencing the most valuable type-strain genomes for metagenomic binning, comparative biology and taxonomic classification.</title>
        <authorList>
            <person name="Goeker M."/>
        </authorList>
    </citation>
    <scope>NUCLEOTIDE SEQUENCE [LARGE SCALE GENOMIC DNA]</scope>
    <source>
        <strain evidence="1 2">DSM 25080</strain>
    </source>
</reference>
<comment type="caution">
    <text evidence="1">The sequence shown here is derived from an EMBL/GenBank/DDBJ whole genome shotgun (WGS) entry which is preliminary data.</text>
</comment>
<dbReference type="Proteomes" id="UP000267187">
    <property type="component" value="Unassembled WGS sequence"/>
</dbReference>
<dbReference type="InterPro" id="IPR008306">
    <property type="entry name" value="UCP018008"/>
</dbReference>
<proteinExistence type="predicted"/>
<keyword evidence="2" id="KW-1185">Reference proteome</keyword>